<dbReference type="Proteomes" id="UP000799424">
    <property type="component" value="Unassembled WGS sequence"/>
</dbReference>
<proteinExistence type="predicted"/>
<dbReference type="OrthoDB" id="2115692at2759"/>
<dbReference type="CDD" id="cd04301">
    <property type="entry name" value="NAT_SF"/>
    <property type="match status" value="1"/>
</dbReference>
<dbReference type="Pfam" id="PF00583">
    <property type="entry name" value="Acetyltransf_1"/>
    <property type="match status" value="1"/>
</dbReference>
<dbReference type="PROSITE" id="PS51186">
    <property type="entry name" value="GNAT"/>
    <property type="match status" value="1"/>
</dbReference>
<reference evidence="2" key="1">
    <citation type="journal article" date="2020" name="Stud. Mycol.">
        <title>101 Dothideomycetes genomes: a test case for predicting lifestyles and emergence of pathogens.</title>
        <authorList>
            <person name="Haridas S."/>
            <person name="Albert R."/>
            <person name="Binder M."/>
            <person name="Bloem J."/>
            <person name="Labutti K."/>
            <person name="Salamov A."/>
            <person name="Andreopoulos B."/>
            <person name="Baker S."/>
            <person name="Barry K."/>
            <person name="Bills G."/>
            <person name="Bluhm B."/>
            <person name="Cannon C."/>
            <person name="Castanera R."/>
            <person name="Culley D."/>
            <person name="Daum C."/>
            <person name="Ezra D."/>
            <person name="Gonzalez J."/>
            <person name="Henrissat B."/>
            <person name="Kuo A."/>
            <person name="Liang C."/>
            <person name="Lipzen A."/>
            <person name="Lutzoni F."/>
            <person name="Magnuson J."/>
            <person name="Mondo S."/>
            <person name="Nolan M."/>
            <person name="Ohm R."/>
            <person name="Pangilinan J."/>
            <person name="Park H.-J."/>
            <person name="Ramirez L."/>
            <person name="Alfaro M."/>
            <person name="Sun H."/>
            <person name="Tritt A."/>
            <person name="Yoshinaga Y."/>
            <person name="Zwiers L.-H."/>
            <person name="Turgeon B."/>
            <person name="Goodwin S."/>
            <person name="Spatafora J."/>
            <person name="Crous P."/>
            <person name="Grigoriev I."/>
        </authorList>
    </citation>
    <scope>NUCLEOTIDE SEQUENCE</scope>
    <source>
        <strain evidence="2">CBS 113818</strain>
    </source>
</reference>
<name>A0A6A6ZCL3_9PLEO</name>
<evidence type="ECO:0000259" key="1">
    <source>
        <dbReference type="PROSITE" id="PS51186"/>
    </source>
</evidence>
<feature type="domain" description="N-acetyltransferase" evidence="1">
    <location>
        <begin position="65"/>
        <end position="231"/>
    </location>
</feature>
<dbReference type="InterPro" id="IPR000182">
    <property type="entry name" value="GNAT_dom"/>
</dbReference>
<keyword evidence="3" id="KW-1185">Reference proteome</keyword>
<dbReference type="PANTHER" id="PTHR42791">
    <property type="entry name" value="GNAT FAMILY ACETYLTRANSFERASE"/>
    <property type="match status" value="1"/>
</dbReference>
<evidence type="ECO:0000313" key="2">
    <source>
        <dbReference type="EMBL" id="KAF2818861.1"/>
    </source>
</evidence>
<dbReference type="InterPro" id="IPR016181">
    <property type="entry name" value="Acyl_CoA_acyltransferase"/>
</dbReference>
<dbReference type="GO" id="GO:0016747">
    <property type="term" value="F:acyltransferase activity, transferring groups other than amino-acyl groups"/>
    <property type="evidence" value="ECO:0007669"/>
    <property type="project" value="InterPro"/>
</dbReference>
<dbReference type="EMBL" id="MU006248">
    <property type="protein sequence ID" value="KAF2818861.1"/>
    <property type="molecule type" value="Genomic_DNA"/>
</dbReference>
<dbReference type="PANTHER" id="PTHR42791:SF16">
    <property type="entry name" value="N-ACETYLTRANSFERASE DOMAIN-CONTAINING PROTEIN"/>
    <property type="match status" value="1"/>
</dbReference>
<dbReference type="InterPro" id="IPR052523">
    <property type="entry name" value="Trichothecene_AcTrans"/>
</dbReference>
<dbReference type="AlphaFoldDB" id="A0A6A6ZCL3"/>
<dbReference type="SUPFAM" id="SSF55729">
    <property type="entry name" value="Acyl-CoA N-acyltransferases (Nat)"/>
    <property type="match status" value="1"/>
</dbReference>
<evidence type="ECO:0000313" key="3">
    <source>
        <dbReference type="Proteomes" id="UP000799424"/>
    </source>
</evidence>
<organism evidence="2 3">
    <name type="scientific">Ophiobolus disseminans</name>
    <dbReference type="NCBI Taxonomy" id="1469910"/>
    <lineage>
        <taxon>Eukaryota</taxon>
        <taxon>Fungi</taxon>
        <taxon>Dikarya</taxon>
        <taxon>Ascomycota</taxon>
        <taxon>Pezizomycotina</taxon>
        <taxon>Dothideomycetes</taxon>
        <taxon>Pleosporomycetidae</taxon>
        <taxon>Pleosporales</taxon>
        <taxon>Pleosporineae</taxon>
        <taxon>Phaeosphaeriaceae</taxon>
        <taxon>Ophiobolus</taxon>
    </lineage>
</organism>
<sequence>MLIRLATPQDEPAIAALCAAAFFNEHLFGVTIHPHRHAYPADKQIFWRQWLREDLSTPCARVIVSTTLENGQEIITGMATWQRQGSDPYAQAVKNEWINPGAFPPLESTHNRAMDPTRASILQDSEPYFKHFWNATTNGVPRLENWYLHLCCIHPSHQKRGYGQQLVSWGLERARNEGVHASVMASDGADAFYLRYGFDECVGNCCQGEGNPLGVAGVRGGDVLFMWAKTESKGTTETDLALS</sequence>
<dbReference type="Gene3D" id="3.40.630.30">
    <property type="match status" value="1"/>
</dbReference>
<accession>A0A6A6ZCL3</accession>
<protein>
    <submittedName>
        <fullName evidence="2">Acyl-CoA N-acyltransferase</fullName>
    </submittedName>
</protein>
<gene>
    <name evidence="2" type="ORF">CC86DRAFT_151524</name>
</gene>